<sequence length="122" mass="13686">MKISALNMSFSALAFGLALAHFEPATYPLQTAQADKEHEPGREVIERLGPHEQGLLKDLEQLEQHVESKGFLTIEEYQEIQSQLDELLQRINDEVKTSGQADAKLFGEVLELQEVVVGIDVR</sequence>
<dbReference type="Proteomes" id="UP001595932">
    <property type="component" value="Unassembled WGS sequence"/>
</dbReference>
<keyword evidence="1" id="KW-0732">Signal</keyword>
<protein>
    <submittedName>
        <fullName evidence="2">Uncharacterized protein</fullName>
    </submittedName>
</protein>
<evidence type="ECO:0000256" key="1">
    <source>
        <dbReference type="SAM" id="SignalP"/>
    </source>
</evidence>
<dbReference type="RefSeq" id="WP_377278278.1">
    <property type="nucleotide sequence ID" value="NZ_JBHSGL010000005.1"/>
</dbReference>
<comment type="caution">
    <text evidence="2">The sequence shown here is derived from an EMBL/GenBank/DDBJ whole genome shotgun (WGS) entry which is preliminary data.</text>
</comment>
<dbReference type="EMBL" id="JBHSGL010000005">
    <property type="protein sequence ID" value="MFC4712823.1"/>
    <property type="molecule type" value="Genomic_DNA"/>
</dbReference>
<feature type="chain" id="PRO_5046713526" evidence="1">
    <location>
        <begin position="21"/>
        <end position="122"/>
    </location>
</feature>
<feature type="signal peptide" evidence="1">
    <location>
        <begin position="1"/>
        <end position="20"/>
    </location>
</feature>
<organism evidence="2 3">
    <name type="scientific">Planococcus dechangensis</name>
    <dbReference type="NCBI Taxonomy" id="1176255"/>
    <lineage>
        <taxon>Bacteria</taxon>
        <taxon>Bacillati</taxon>
        <taxon>Bacillota</taxon>
        <taxon>Bacilli</taxon>
        <taxon>Bacillales</taxon>
        <taxon>Caryophanaceae</taxon>
        <taxon>Planococcus</taxon>
    </lineage>
</organism>
<proteinExistence type="predicted"/>
<evidence type="ECO:0000313" key="2">
    <source>
        <dbReference type="EMBL" id="MFC4712823.1"/>
    </source>
</evidence>
<keyword evidence="3" id="KW-1185">Reference proteome</keyword>
<name>A0ABV9MCE2_9BACL</name>
<evidence type="ECO:0000313" key="3">
    <source>
        <dbReference type="Proteomes" id="UP001595932"/>
    </source>
</evidence>
<accession>A0ABV9MCE2</accession>
<gene>
    <name evidence="2" type="ORF">ACFO5U_08135</name>
</gene>
<reference evidence="3" key="1">
    <citation type="journal article" date="2019" name="Int. J. Syst. Evol. Microbiol.">
        <title>The Global Catalogue of Microorganisms (GCM) 10K type strain sequencing project: providing services to taxonomists for standard genome sequencing and annotation.</title>
        <authorList>
            <consortium name="The Broad Institute Genomics Platform"/>
            <consortium name="The Broad Institute Genome Sequencing Center for Infectious Disease"/>
            <person name="Wu L."/>
            <person name="Ma J."/>
        </authorList>
    </citation>
    <scope>NUCLEOTIDE SEQUENCE [LARGE SCALE GENOMIC DNA]</scope>
    <source>
        <strain evidence="3">CGMCC 1.12151</strain>
    </source>
</reference>